<organism evidence="1">
    <name type="scientific">Phaeocystis antarctica</name>
    <dbReference type="NCBI Taxonomy" id="33657"/>
    <lineage>
        <taxon>Eukaryota</taxon>
        <taxon>Haptista</taxon>
        <taxon>Haptophyta</taxon>
        <taxon>Prymnesiophyceae</taxon>
        <taxon>Phaeocystales</taxon>
        <taxon>Phaeocystaceae</taxon>
        <taxon>Phaeocystis</taxon>
    </lineage>
</organism>
<sequence length="95" mass="10790">MAEEETAPTSAPEAAYGEMDFPEERKAELKAAFDKAAKEGRVEHKEAHTLMFTAEERKEYGFGTFEEDLKATNDECYGKGDMAWEDLEKFLTDNL</sequence>
<dbReference type="EMBL" id="HBEP01023949">
    <property type="protein sequence ID" value="CAD8495615.1"/>
    <property type="molecule type" value="Transcribed_RNA"/>
</dbReference>
<dbReference type="AlphaFoldDB" id="A0A7S0EWI4"/>
<name>A0A7S0EWI4_9EUKA</name>
<protein>
    <submittedName>
        <fullName evidence="1">Uncharacterized protein</fullName>
    </submittedName>
</protein>
<gene>
    <name evidence="1" type="ORF">PANT1444_LOCUS13546</name>
</gene>
<reference evidence="1" key="1">
    <citation type="submission" date="2021-01" db="EMBL/GenBank/DDBJ databases">
        <authorList>
            <person name="Corre E."/>
            <person name="Pelletier E."/>
            <person name="Niang G."/>
            <person name="Scheremetjew M."/>
            <person name="Finn R."/>
            <person name="Kale V."/>
            <person name="Holt S."/>
            <person name="Cochrane G."/>
            <person name="Meng A."/>
            <person name="Brown T."/>
            <person name="Cohen L."/>
        </authorList>
    </citation>
    <scope>NUCLEOTIDE SEQUENCE</scope>
    <source>
        <strain evidence="1">CCMP1374</strain>
    </source>
</reference>
<accession>A0A7S0EWI4</accession>
<proteinExistence type="predicted"/>
<evidence type="ECO:0000313" key="1">
    <source>
        <dbReference type="EMBL" id="CAD8495615.1"/>
    </source>
</evidence>